<dbReference type="GeneID" id="41967695"/>
<accession>A0A507BBA8</accession>
<evidence type="ECO:0000313" key="3">
    <source>
        <dbReference type="EMBL" id="TPX15914.1"/>
    </source>
</evidence>
<dbReference type="OrthoDB" id="3557394at2759"/>
<dbReference type="PANTHER" id="PTHR24148:SF64">
    <property type="entry name" value="HETEROKARYON INCOMPATIBILITY DOMAIN-CONTAINING PROTEIN"/>
    <property type="match status" value="1"/>
</dbReference>
<proteinExistence type="predicted"/>
<dbReference type="EMBL" id="SKBQ01000001">
    <property type="protein sequence ID" value="TPX15914.1"/>
    <property type="molecule type" value="Genomic_DNA"/>
</dbReference>
<comment type="caution">
    <text evidence="3">The sequence shown here is derived from an EMBL/GenBank/DDBJ whole genome shotgun (WGS) entry which is preliminary data.</text>
</comment>
<dbReference type="InterPro" id="IPR010730">
    <property type="entry name" value="HET"/>
</dbReference>
<evidence type="ECO:0000259" key="2">
    <source>
        <dbReference type="Pfam" id="PF06985"/>
    </source>
</evidence>
<dbReference type="Proteomes" id="UP000319257">
    <property type="component" value="Unassembled WGS sequence"/>
</dbReference>
<dbReference type="RefSeq" id="XP_030997625.1">
    <property type="nucleotide sequence ID" value="XM_031136674.1"/>
</dbReference>
<protein>
    <recommendedName>
        <fullName evidence="2">Heterokaryon incompatibility domain-containing protein</fullName>
    </recommendedName>
</protein>
<organism evidence="3 4">
    <name type="scientific">Thyridium curvatum</name>
    <dbReference type="NCBI Taxonomy" id="1093900"/>
    <lineage>
        <taxon>Eukaryota</taxon>
        <taxon>Fungi</taxon>
        <taxon>Dikarya</taxon>
        <taxon>Ascomycota</taxon>
        <taxon>Pezizomycotina</taxon>
        <taxon>Sordariomycetes</taxon>
        <taxon>Sordariomycetidae</taxon>
        <taxon>Thyridiales</taxon>
        <taxon>Thyridiaceae</taxon>
        <taxon>Thyridium</taxon>
    </lineage>
</organism>
<gene>
    <name evidence="3" type="ORF">E0L32_000248</name>
</gene>
<dbReference type="STRING" id="1093900.A0A507BBA8"/>
<keyword evidence="4" id="KW-1185">Reference proteome</keyword>
<evidence type="ECO:0000256" key="1">
    <source>
        <dbReference type="SAM" id="MobiDB-lite"/>
    </source>
</evidence>
<dbReference type="AlphaFoldDB" id="A0A507BBA8"/>
<dbReference type="PANTHER" id="PTHR24148">
    <property type="entry name" value="ANKYRIN REPEAT DOMAIN-CONTAINING PROTEIN 39 HOMOLOG-RELATED"/>
    <property type="match status" value="1"/>
</dbReference>
<feature type="region of interest" description="Disordered" evidence="1">
    <location>
        <begin position="744"/>
        <end position="771"/>
    </location>
</feature>
<feature type="domain" description="Heterokaryon incompatibility" evidence="2">
    <location>
        <begin position="42"/>
        <end position="225"/>
    </location>
</feature>
<evidence type="ECO:0000313" key="4">
    <source>
        <dbReference type="Proteomes" id="UP000319257"/>
    </source>
</evidence>
<dbReference type="InterPro" id="IPR052895">
    <property type="entry name" value="HetReg/Transcr_Mod"/>
</dbReference>
<dbReference type="Pfam" id="PF06985">
    <property type="entry name" value="HET"/>
    <property type="match status" value="1"/>
</dbReference>
<reference evidence="3 4" key="1">
    <citation type="submission" date="2019-06" db="EMBL/GenBank/DDBJ databases">
        <title>Draft genome sequence of the filamentous fungus Phialemoniopsis curvata isolated from diesel fuel.</title>
        <authorList>
            <person name="Varaljay V.A."/>
            <person name="Lyon W.J."/>
            <person name="Crouch A.L."/>
            <person name="Drake C.E."/>
            <person name="Hollomon J.M."/>
            <person name="Nadeau L.J."/>
            <person name="Nunn H.S."/>
            <person name="Stevenson B.S."/>
            <person name="Bojanowski C.L."/>
            <person name="Crookes-Goodson W.J."/>
        </authorList>
    </citation>
    <scope>NUCLEOTIDE SEQUENCE [LARGE SCALE GENOMIC DNA]</scope>
    <source>
        <strain evidence="3 4">D216</strain>
    </source>
</reference>
<dbReference type="Pfam" id="PF26639">
    <property type="entry name" value="Het-6_barrel"/>
    <property type="match status" value="1"/>
</dbReference>
<sequence>MFVYEPLNEPTAIRVVVIEPGNWSDPMRCQLRHRISRAPFAYKALSYVWGARSVTRRISVNDQRFDVTINLAWALQNLREEEEECINQHDHRERGHQVSMMRDIYAGAEEVVLFLGDGTAHRIERSLFDRPPQRKIQFGSTEESNSAIFSEFAQSFEILPRRAESKSFCAIMFIYLLAQSLESEKASGIFSKLRDAGDTCCCSYFEILRQLLMSPWWYRIWVVQEAAVAVRIRVLYGNVSATWDVFERAMLSWRSSSTVTQLLGSEWEGLKLLLVEKVEGVQMSRAPLTRRSRPTLLSLLHRFSSRKASDERDKIYALLGLAGDKEIIDADYTRDTLTTYRALFFSVVDKYGSLTPWVGDMMRKNSGNIPSWIPDWSSEFGFEAADLRRFPLQDVYKACGQWKLKVVESEKEFWYFVDDQLSELIESLWESEAGSNPYRLSRQSLADLFQLKMFASRCAPEPFCQRILTKSGIIGQATSGEEAVTVGSIVLPNVACRTSVIIRDARSRTSQLLNSFLSGNGYVLKRPAGDGAEREQRNMIAESQQLATVSWCGQRLTTWSDTESAFGTLRDWVSHINDDSLGVLIGGLWPKDSDTYERITPAQYGKALHWYTYSLLPKVNGDTVPPAANDTDEKTQWSLHKVMRLVTEGRKLFRTGSGGLGLGPGSMQVGDEVHVLPGGNVHYLLRRRTNESPSCPIYGLVGDCYWNQNHQPVHTEPTTMAERRRIRGGIPRVLLDAIDRRYGRNPRPRYASETAEDPEPLEDQRSTIMIR</sequence>
<name>A0A507BBA8_9PEZI</name>
<dbReference type="InParanoid" id="A0A507BBA8"/>